<dbReference type="RefSeq" id="WP_077497773.1">
    <property type="nucleotide sequence ID" value="NZ_LS483409.1"/>
</dbReference>
<evidence type="ECO:0000313" key="4">
    <source>
        <dbReference type="EMBL" id="SQG80468.1"/>
    </source>
</evidence>
<protein>
    <submittedName>
        <fullName evidence="4">Transposase</fullName>
    </submittedName>
</protein>
<dbReference type="AlphaFoldDB" id="A0AA94M4T9"/>
<comment type="similarity">
    <text evidence="1">In the N-terminal section; belongs to the LXG family.</text>
</comment>
<dbReference type="EMBL" id="LS483409">
    <property type="protein sequence ID" value="SQG80468.1"/>
    <property type="molecule type" value="Genomic_DNA"/>
</dbReference>
<dbReference type="Proteomes" id="UP000249013">
    <property type="component" value="Chromosome 1"/>
</dbReference>
<evidence type="ECO:0000256" key="2">
    <source>
        <dbReference type="SAM" id="Coils"/>
    </source>
</evidence>
<dbReference type="InterPro" id="IPR006829">
    <property type="entry name" value="LXG_dom"/>
</dbReference>
<keyword evidence="2" id="KW-0175">Coiled coil</keyword>
<organism evidence="4 5">
    <name type="scientific">Streptococcus gallolyticus</name>
    <dbReference type="NCBI Taxonomy" id="315405"/>
    <lineage>
        <taxon>Bacteria</taxon>
        <taxon>Bacillati</taxon>
        <taxon>Bacillota</taxon>
        <taxon>Bacilli</taxon>
        <taxon>Lactobacillales</taxon>
        <taxon>Streptococcaceae</taxon>
        <taxon>Streptococcus</taxon>
    </lineage>
</organism>
<accession>A0AA94M4T9</accession>
<feature type="coiled-coil region" evidence="2">
    <location>
        <begin position="7"/>
        <end position="41"/>
    </location>
</feature>
<evidence type="ECO:0000313" key="5">
    <source>
        <dbReference type="Proteomes" id="UP000249013"/>
    </source>
</evidence>
<evidence type="ECO:0000259" key="3">
    <source>
        <dbReference type="PROSITE" id="PS51756"/>
    </source>
</evidence>
<reference evidence="4 5" key="1">
    <citation type="submission" date="2018-06" db="EMBL/GenBank/DDBJ databases">
        <authorList>
            <consortium name="Pathogen Informatics"/>
            <person name="Doyle S."/>
        </authorList>
    </citation>
    <scope>NUCLEOTIDE SEQUENCE [LARGE SCALE GENOMIC DNA]</scope>
    <source>
        <strain evidence="4 5">NCTC13773</strain>
    </source>
</reference>
<dbReference type="PROSITE" id="PS51756">
    <property type="entry name" value="LXG"/>
    <property type="match status" value="1"/>
</dbReference>
<evidence type="ECO:0000256" key="1">
    <source>
        <dbReference type="ARBA" id="ARBA00034117"/>
    </source>
</evidence>
<name>A0AA94M4T9_9STRE</name>
<sequence length="650" mass="70946">MGFHVSLAELTKAATKLSQEAERLEEQLETAKKSVNKIITSEALTGQTGQAIYHQLNNVDAAILVGLADTTKLLASDMYQLIAAFQASVGETSTTAVLDEDYLNQLKDQLSNFKNQHGEQEETIADIYASVSDLISLPSPQSNYDTDSDAASQYLSNTIDKVTSFNSAGSELSSESLLTAIDSKVNQVSQTTSLSYSDSQYLSFVNDASFAKGIKSVNKQLKEQEKLTKEEAAKEAQAAWAKQHPVEAWLQSQAAKDAQFFEGARQTLEQTHWDYFGGAVDKSLALSVLGFISKASETVDQLAIGIGELSHLAVEGIEWGGNTLFNQTTPQWIKDDVTGATNNLLAASEFTDSLLALDAEAWGAVGKELGKIGTDFVTAVKTGDDYALGGYVFDVATLVGPASVSKLKYVDEASALTKLAETSEVEKRVEIIDKVKSAFTSGTEIKQRTLIDVLPQKTIDITGKVQNTGKFNTLGQEIVTFNNRELSPTLKAQSWQGNGLYPGIDEYVDIRFNKGDKIYILESDFEVANKMQSGYATTLETVEQSGYDSRKLSESLQIKPYYDKRGNPYIAEYRPLVTEYTVTSDDLYAAFGEQTLANPHFGDGGASQYFIKDFQEQIAAGKLSRGTSLPITNFEISAEDYKKMIEGLSK</sequence>
<feature type="domain" description="LXG" evidence="3">
    <location>
        <begin position="1"/>
        <end position="234"/>
    </location>
</feature>
<proteinExistence type="inferred from homology"/>
<dbReference type="Pfam" id="PF04740">
    <property type="entry name" value="LXG"/>
    <property type="match status" value="1"/>
</dbReference>
<gene>
    <name evidence="4" type="ORF">NCTC13773_02299</name>
</gene>